<dbReference type="SUPFAM" id="SSF103473">
    <property type="entry name" value="MFS general substrate transporter"/>
    <property type="match status" value="1"/>
</dbReference>
<feature type="transmembrane region" description="Helical" evidence="6">
    <location>
        <begin position="347"/>
        <end position="370"/>
    </location>
</feature>
<protein>
    <submittedName>
        <fullName evidence="7">MFS general substrate transporter</fullName>
    </submittedName>
</protein>
<dbReference type="FunFam" id="1.20.1250.20:FF:000308">
    <property type="entry name" value="MFS efflux transporter"/>
    <property type="match status" value="1"/>
</dbReference>
<name>A0A1E4RLJ0_9ASCO</name>
<dbReference type="STRING" id="984485.A0A1E4RLJ0"/>
<dbReference type="GeneID" id="30995724"/>
<sequence>MTFKWGLNQSQSQKKGSKGNKTPSFELGDLSSKQIDEKRNHVISIADKAIKRPPVFTRPSNDAISILTQHTKVASDVEDAVKSELPEQEPVPDKNLMTSRNPSMNIWRIVSVCFWAIASGWSDAGPGALLPHIEQYYNINYTIVSMIWISNACGFITVAFLASKIQPYLGKQKSLLFGCLLSSISYAITLSGGPYGLVAASFYIGGIGLAIVLTQANVFLSKLEKQSKYLSFFHGSYGIGATISPLVATSMVNAGIKWHYFYLINLSLMTFNVLSVWIAFRGADEDLKPWDDENSSDNPNEDDYYNIRTTEVNNTSSDDSGDEINFETRKPPPHNKGQMAMALKHPVTWLISFWLLFYQGAEVSIGGWIVTFLLDYRGADNSSGYVASGFWGGLTLGRLFVTRPLHKTLGARRSVLIVSTITIALVLLTWLIPNVISAGVFVSLAGVLIGPNYSLMVTAVTQGMLPRKIQVVSLTIMTAFGSSGGAIFPFVVGLVSESAGTFVILPIFIALYTLTIVIWIMLPNVERRKAHAGGDLTLWQRFW</sequence>
<dbReference type="Gene3D" id="1.20.1250.20">
    <property type="entry name" value="MFS general substrate transporter like domains"/>
    <property type="match status" value="1"/>
</dbReference>
<keyword evidence="2 6" id="KW-0812">Transmembrane</keyword>
<dbReference type="Pfam" id="PF07690">
    <property type="entry name" value="MFS_1"/>
    <property type="match status" value="1"/>
</dbReference>
<keyword evidence="8" id="KW-1185">Reference proteome</keyword>
<feature type="transmembrane region" description="Helical" evidence="6">
    <location>
        <begin position="260"/>
        <end position="280"/>
    </location>
</feature>
<reference evidence="8" key="1">
    <citation type="submission" date="2016-05" db="EMBL/GenBank/DDBJ databases">
        <title>Comparative genomics of biotechnologically important yeasts.</title>
        <authorList>
            <consortium name="DOE Joint Genome Institute"/>
            <person name="Riley R."/>
            <person name="Haridas S."/>
            <person name="Wolfe K.H."/>
            <person name="Lopes M.R."/>
            <person name="Hittinger C.T."/>
            <person name="Goker M."/>
            <person name="Salamov A."/>
            <person name="Wisecaver J."/>
            <person name="Long T.M."/>
            <person name="Aerts A.L."/>
            <person name="Barry K."/>
            <person name="Choi C."/>
            <person name="Clum A."/>
            <person name="Coughlan A.Y."/>
            <person name="Deshpande S."/>
            <person name="Douglass A.P."/>
            <person name="Hanson S.J."/>
            <person name="Klenk H.-P."/>
            <person name="Labutti K."/>
            <person name="Lapidus A."/>
            <person name="Lindquist E."/>
            <person name="Lipzen A."/>
            <person name="Meier-Kolthoff J.P."/>
            <person name="Ohm R.A."/>
            <person name="Otillar R.P."/>
            <person name="Pangilinan J."/>
            <person name="Peng Y."/>
            <person name="Rokas A."/>
            <person name="Rosa C.A."/>
            <person name="Scheuner C."/>
            <person name="Sibirny A.A."/>
            <person name="Slot J.C."/>
            <person name="Stielow J.B."/>
            <person name="Sun H."/>
            <person name="Kurtzman C.P."/>
            <person name="Blackwell M."/>
            <person name="Grigoriev I.V."/>
            <person name="Jeffries T.W."/>
        </authorList>
    </citation>
    <scope>NUCLEOTIDE SEQUENCE [LARGE SCALE GENOMIC DNA]</scope>
    <source>
        <strain evidence="8">NRRL Y-1933</strain>
    </source>
</reference>
<comment type="subcellular location">
    <subcellularLocation>
        <location evidence="1">Membrane</location>
        <topology evidence="1">Multi-pass membrane protein</topology>
    </subcellularLocation>
</comment>
<evidence type="ECO:0000256" key="3">
    <source>
        <dbReference type="ARBA" id="ARBA00022989"/>
    </source>
</evidence>
<evidence type="ECO:0000256" key="2">
    <source>
        <dbReference type="ARBA" id="ARBA00022692"/>
    </source>
</evidence>
<dbReference type="InterPro" id="IPR011701">
    <property type="entry name" value="MFS"/>
</dbReference>
<dbReference type="PANTHER" id="PTHR23514">
    <property type="entry name" value="BYPASS OF STOP CODON PROTEIN 6"/>
    <property type="match status" value="1"/>
</dbReference>
<evidence type="ECO:0000256" key="6">
    <source>
        <dbReference type="SAM" id="Phobius"/>
    </source>
</evidence>
<dbReference type="PANTHER" id="PTHR23514:SF6">
    <property type="entry name" value="MAJOR FACILITATOR SUPERFAMILY (MFS) PROFILE DOMAIN-CONTAINING PROTEIN"/>
    <property type="match status" value="1"/>
</dbReference>
<accession>A0A1E4RLJ0</accession>
<feature type="region of interest" description="Disordered" evidence="5">
    <location>
        <begin position="311"/>
        <end position="337"/>
    </location>
</feature>
<feature type="transmembrane region" description="Helical" evidence="6">
    <location>
        <begin position="141"/>
        <end position="162"/>
    </location>
</feature>
<dbReference type="FunFam" id="1.20.1250.20:FF:000286">
    <property type="entry name" value="MFS efflux transporter"/>
    <property type="match status" value="1"/>
</dbReference>
<dbReference type="GO" id="GO:0016020">
    <property type="term" value="C:membrane"/>
    <property type="evidence" value="ECO:0007669"/>
    <property type="project" value="UniProtKB-SubCell"/>
</dbReference>
<feature type="transmembrane region" description="Helical" evidence="6">
    <location>
        <begin position="174"/>
        <end position="192"/>
    </location>
</feature>
<feature type="transmembrane region" description="Helical" evidence="6">
    <location>
        <begin position="438"/>
        <end position="459"/>
    </location>
</feature>
<feature type="transmembrane region" description="Helical" evidence="6">
    <location>
        <begin position="382"/>
        <end position="401"/>
    </location>
</feature>
<gene>
    <name evidence="7" type="ORF">HYPBUDRAFT_152759</name>
</gene>
<dbReference type="EMBL" id="KV454540">
    <property type="protein sequence ID" value="ODV68128.1"/>
    <property type="molecule type" value="Genomic_DNA"/>
</dbReference>
<feature type="transmembrane region" description="Helical" evidence="6">
    <location>
        <begin position="198"/>
        <end position="220"/>
    </location>
</feature>
<dbReference type="OrthoDB" id="413079at2759"/>
<evidence type="ECO:0000256" key="5">
    <source>
        <dbReference type="SAM" id="MobiDB-lite"/>
    </source>
</evidence>
<feature type="transmembrane region" description="Helical" evidence="6">
    <location>
        <begin position="471"/>
        <end position="495"/>
    </location>
</feature>
<dbReference type="InterPro" id="IPR036259">
    <property type="entry name" value="MFS_trans_sf"/>
</dbReference>
<dbReference type="RefSeq" id="XP_020077195.1">
    <property type="nucleotide sequence ID" value="XM_020221174.1"/>
</dbReference>
<organism evidence="7 8">
    <name type="scientific">Hyphopichia burtonii NRRL Y-1933</name>
    <dbReference type="NCBI Taxonomy" id="984485"/>
    <lineage>
        <taxon>Eukaryota</taxon>
        <taxon>Fungi</taxon>
        <taxon>Dikarya</taxon>
        <taxon>Ascomycota</taxon>
        <taxon>Saccharomycotina</taxon>
        <taxon>Pichiomycetes</taxon>
        <taxon>Debaryomycetaceae</taxon>
        <taxon>Hyphopichia</taxon>
    </lineage>
</organism>
<feature type="transmembrane region" description="Helical" evidence="6">
    <location>
        <begin position="105"/>
        <end position="121"/>
    </location>
</feature>
<dbReference type="InterPro" id="IPR051788">
    <property type="entry name" value="MFS_Transporter"/>
</dbReference>
<dbReference type="AlphaFoldDB" id="A0A1E4RLJ0"/>
<keyword evidence="3 6" id="KW-1133">Transmembrane helix</keyword>
<feature type="transmembrane region" description="Helical" evidence="6">
    <location>
        <begin position="501"/>
        <end position="522"/>
    </location>
</feature>
<keyword evidence="4 6" id="KW-0472">Membrane</keyword>
<evidence type="ECO:0000313" key="7">
    <source>
        <dbReference type="EMBL" id="ODV68128.1"/>
    </source>
</evidence>
<evidence type="ECO:0000256" key="4">
    <source>
        <dbReference type="ARBA" id="ARBA00023136"/>
    </source>
</evidence>
<feature type="transmembrane region" description="Helical" evidence="6">
    <location>
        <begin position="413"/>
        <end position="432"/>
    </location>
</feature>
<evidence type="ECO:0000256" key="1">
    <source>
        <dbReference type="ARBA" id="ARBA00004141"/>
    </source>
</evidence>
<proteinExistence type="predicted"/>
<evidence type="ECO:0000313" key="8">
    <source>
        <dbReference type="Proteomes" id="UP000095085"/>
    </source>
</evidence>
<feature type="transmembrane region" description="Helical" evidence="6">
    <location>
        <begin position="232"/>
        <end position="254"/>
    </location>
</feature>
<dbReference type="GO" id="GO:0022857">
    <property type="term" value="F:transmembrane transporter activity"/>
    <property type="evidence" value="ECO:0007669"/>
    <property type="project" value="InterPro"/>
</dbReference>
<feature type="region of interest" description="Disordered" evidence="5">
    <location>
        <begin position="1"/>
        <end position="32"/>
    </location>
</feature>
<dbReference type="Proteomes" id="UP000095085">
    <property type="component" value="Unassembled WGS sequence"/>
</dbReference>